<dbReference type="AlphaFoldDB" id="A0A250KX40"/>
<feature type="compositionally biased region" description="Low complexity" evidence="1">
    <location>
        <begin position="287"/>
        <end position="303"/>
    </location>
</feature>
<gene>
    <name evidence="2" type="ORF">sS8_4265</name>
</gene>
<feature type="compositionally biased region" description="Basic and acidic residues" evidence="1">
    <location>
        <begin position="219"/>
        <end position="235"/>
    </location>
</feature>
<dbReference type="EMBL" id="AP017928">
    <property type="protein sequence ID" value="BBA36195.1"/>
    <property type="molecule type" value="Genomic_DNA"/>
</dbReference>
<accession>A0A250KX40</accession>
<organism evidence="2 3">
    <name type="scientific">Methylocaldum marinum</name>
    <dbReference type="NCBI Taxonomy" id="1432792"/>
    <lineage>
        <taxon>Bacteria</taxon>
        <taxon>Pseudomonadati</taxon>
        <taxon>Pseudomonadota</taxon>
        <taxon>Gammaproteobacteria</taxon>
        <taxon>Methylococcales</taxon>
        <taxon>Methylococcaceae</taxon>
        <taxon>Methylocaldum</taxon>
    </lineage>
</organism>
<dbReference type="Proteomes" id="UP000266313">
    <property type="component" value="Chromosome"/>
</dbReference>
<dbReference type="RefSeq" id="WP_145986633.1">
    <property type="nucleotide sequence ID" value="NZ_AP017928.1"/>
</dbReference>
<evidence type="ECO:0000313" key="2">
    <source>
        <dbReference type="EMBL" id="BBA36195.1"/>
    </source>
</evidence>
<name>A0A250KX40_9GAMM</name>
<feature type="compositionally biased region" description="Acidic residues" evidence="1">
    <location>
        <begin position="57"/>
        <end position="67"/>
    </location>
</feature>
<feature type="compositionally biased region" description="Basic and acidic residues" evidence="1">
    <location>
        <begin position="70"/>
        <end position="79"/>
    </location>
</feature>
<keyword evidence="3" id="KW-1185">Reference proteome</keyword>
<feature type="region of interest" description="Disordered" evidence="1">
    <location>
        <begin position="50"/>
        <end position="309"/>
    </location>
</feature>
<protein>
    <submittedName>
        <fullName evidence="2">Uncharacterized protein</fullName>
    </submittedName>
</protein>
<dbReference type="KEGG" id="mmai:sS8_4265"/>
<feature type="region of interest" description="Disordered" evidence="1">
    <location>
        <begin position="1"/>
        <end position="30"/>
    </location>
</feature>
<evidence type="ECO:0000313" key="3">
    <source>
        <dbReference type="Proteomes" id="UP000266313"/>
    </source>
</evidence>
<feature type="compositionally biased region" description="Low complexity" evidence="1">
    <location>
        <begin position="179"/>
        <end position="190"/>
    </location>
</feature>
<feature type="compositionally biased region" description="Pro residues" evidence="1">
    <location>
        <begin position="146"/>
        <end position="156"/>
    </location>
</feature>
<reference evidence="2 3" key="1">
    <citation type="submission" date="2016-12" db="EMBL/GenBank/DDBJ databases">
        <title>Genome sequencing of Methylocaldum marinum.</title>
        <authorList>
            <person name="Takeuchi M."/>
            <person name="Kamagata Y."/>
            <person name="Hiraoka S."/>
            <person name="Oshima K."/>
            <person name="Hattori M."/>
            <person name="Iwasaki W."/>
        </authorList>
    </citation>
    <scope>NUCLEOTIDE SEQUENCE [LARGE SCALE GENOMIC DNA]</scope>
    <source>
        <strain evidence="2 3">S8</strain>
    </source>
</reference>
<sequence>MRYLMRAAQRLSTAPTPTLRPAMPSRSPVAEADQRFNLDAFAAHFDMPAAGAGTAPEFEESEPEAFGDPEPIRGERRAAETPMRAGAEPGVPAFGSKRQIGQAPASSETIRGVPAQASPPSAGRSVQAQKPAMTRESGFPFAPQKPAIPPGRPGKPGPRGRRVNALFEAETPETRDFQPHPSASQAAHPATRGRTAEHERSADPVMDALHRAMSWIDGQPRRSRTEDPGESRDPYAPRWQARQNELAPARPAGEPARNSRSVTHLEIGKIEVEIVPPAKPVQHATTPRTGPGAASSGSASRRTFGWRQR</sequence>
<proteinExistence type="predicted"/>
<evidence type="ECO:0000256" key="1">
    <source>
        <dbReference type="SAM" id="MobiDB-lite"/>
    </source>
</evidence>